<evidence type="ECO:0000256" key="1">
    <source>
        <dbReference type="ARBA" id="ARBA00023015"/>
    </source>
</evidence>
<dbReference type="GO" id="GO:0000976">
    <property type="term" value="F:transcription cis-regulatory region binding"/>
    <property type="evidence" value="ECO:0007669"/>
    <property type="project" value="TreeGrafter"/>
</dbReference>
<dbReference type="PANTHER" id="PTHR30055">
    <property type="entry name" value="HTH-TYPE TRANSCRIPTIONAL REGULATOR RUTR"/>
    <property type="match status" value="1"/>
</dbReference>
<organism evidence="6 7">
    <name type="scientific">Actinokineospora terrae</name>
    <dbReference type="NCBI Taxonomy" id="155974"/>
    <lineage>
        <taxon>Bacteria</taxon>
        <taxon>Bacillati</taxon>
        <taxon>Actinomycetota</taxon>
        <taxon>Actinomycetes</taxon>
        <taxon>Pseudonocardiales</taxon>
        <taxon>Pseudonocardiaceae</taxon>
        <taxon>Actinokineospora</taxon>
    </lineage>
</organism>
<feature type="domain" description="HTH tetR-type" evidence="5">
    <location>
        <begin position="23"/>
        <end position="82"/>
    </location>
</feature>
<dbReference type="SUPFAM" id="SSF48498">
    <property type="entry name" value="Tetracyclin repressor-like, C-terminal domain"/>
    <property type="match status" value="1"/>
</dbReference>
<evidence type="ECO:0000256" key="4">
    <source>
        <dbReference type="PROSITE-ProRule" id="PRU00335"/>
    </source>
</evidence>
<gene>
    <name evidence="6" type="ORF">SAMN04487818_109383</name>
</gene>
<accession>A0A1H9W5K5</accession>
<dbReference type="InterPro" id="IPR001647">
    <property type="entry name" value="HTH_TetR"/>
</dbReference>
<dbReference type="GO" id="GO:0003700">
    <property type="term" value="F:DNA-binding transcription factor activity"/>
    <property type="evidence" value="ECO:0007669"/>
    <property type="project" value="TreeGrafter"/>
</dbReference>
<dbReference type="AlphaFoldDB" id="A0A1H9W5K5"/>
<evidence type="ECO:0000256" key="2">
    <source>
        <dbReference type="ARBA" id="ARBA00023125"/>
    </source>
</evidence>
<keyword evidence="7" id="KW-1185">Reference proteome</keyword>
<dbReference type="Pfam" id="PF00440">
    <property type="entry name" value="TetR_N"/>
    <property type="match status" value="1"/>
</dbReference>
<evidence type="ECO:0000256" key="3">
    <source>
        <dbReference type="ARBA" id="ARBA00023163"/>
    </source>
</evidence>
<dbReference type="PANTHER" id="PTHR30055:SF234">
    <property type="entry name" value="HTH-TYPE TRANSCRIPTIONAL REGULATOR BETI"/>
    <property type="match status" value="1"/>
</dbReference>
<dbReference type="Gene3D" id="1.10.357.10">
    <property type="entry name" value="Tetracycline Repressor, domain 2"/>
    <property type="match status" value="1"/>
</dbReference>
<dbReference type="EMBL" id="FOGI01000009">
    <property type="protein sequence ID" value="SES29202.1"/>
    <property type="molecule type" value="Genomic_DNA"/>
</dbReference>
<dbReference type="InterPro" id="IPR050109">
    <property type="entry name" value="HTH-type_TetR-like_transc_reg"/>
</dbReference>
<evidence type="ECO:0000313" key="6">
    <source>
        <dbReference type="EMBL" id="SES29202.1"/>
    </source>
</evidence>
<dbReference type="InterPro" id="IPR009057">
    <property type="entry name" value="Homeodomain-like_sf"/>
</dbReference>
<dbReference type="PROSITE" id="PS50977">
    <property type="entry name" value="HTH_TETR_2"/>
    <property type="match status" value="1"/>
</dbReference>
<keyword evidence="1" id="KW-0805">Transcription regulation</keyword>
<name>A0A1H9W5K5_9PSEU</name>
<keyword evidence="3" id="KW-0804">Transcription</keyword>
<dbReference type="STRING" id="155974.SAMN04487818_109383"/>
<dbReference type="InterPro" id="IPR036271">
    <property type="entry name" value="Tet_transcr_reg_TetR-rel_C_sf"/>
</dbReference>
<protein>
    <submittedName>
        <fullName evidence="6">Transcriptional regulator, TetR family</fullName>
    </submittedName>
</protein>
<dbReference type="SUPFAM" id="SSF46689">
    <property type="entry name" value="Homeodomain-like"/>
    <property type="match status" value="1"/>
</dbReference>
<reference evidence="7" key="1">
    <citation type="submission" date="2016-10" db="EMBL/GenBank/DDBJ databases">
        <authorList>
            <person name="Varghese N."/>
            <person name="Submissions S."/>
        </authorList>
    </citation>
    <scope>NUCLEOTIDE SEQUENCE [LARGE SCALE GENOMIC DNA]</scope>
    <source>
        <strain evidence="7">DSM 44260</strain>
    </source>
</reference>
<sequence length="215" mass="22309">MPVRLGDTVNEPWFNNGVPRPRTITDQRLLDAAHVVVGRVGPGFTLAQVAAEAGVSVGTVATRFGSKDRLVQAVFDNATAEVARTMRAAADAAADPVAGLRAAAVGTFISLGDADTAANHLGQLGHDLIDPVLRAKLATHFEVMSAELARAFDRAAGSLPGAPAPDVAVRVLLSLVNGISIDWSVRPHGTLADRLGADVDAVLGAWRRGDEGGNR</sequence>
<dbReference type="Proteomes" id="UP000199051">
    <property type="component" value="Unassembled WGS sequence"/>
</dbReference>
<evidence type="ECO:0000259" key="5">
    <source>
        <dbReference type="PROSITE" id="PS50977"/>
    </source>
</evidence>
<keyword evidence="2 4" id="KW-0238">DNA-binding</keyword>
<proteinExistence type="predicted"/>
<feature type="DNA-binding region" description="H-T-H motif" evidence="4">
    <location>
        <begin position="45"/>
        <end position="64"/>
    </location>
</feature>
<evidence type="ECO:0000313" key="7">
    <source>
        <dbReference type="Proteomes" id="UP000199051"/>
    </source>
</evidence>